<evidence type="ECO:0000256" key="1">
    <source>
        <dbReference type="SAM" id="Phobius"/>
    </source>
</evidence>
<keyword evidence="3" id="KW-1185">Reference proteome</keyword>
<evidence type="ECO:0000313" key="2">
    <source>
        <dbReference type="EMBL" id="MEF2255610.1"/>
    </source>
</evidence>
<feature type="transmembrane region" description="Helical" evidence="1">
    <location>
        <begin position="30"/>
        <end position="48"/>
    </location>
</feature>
<keyword evidence="1" id="KW-1133">Transmembrane helix</keyword>
<reference evidence="2 3" key="1">
    <citation type="submission" date="2024-01" db="EMBL/GenBank/DDBJ databases">
        <title>the genome sequence of strain Microbacterium schleiferi NBRC 15075.</title>
        <authorList>
            <person name="Ding Y."/>
            <person name="Zhang G."/>
        </authorList>
    </citation>
    <scope>NUCLEOTIDE SEQUENCE [LARGE SCALE GENOMIC DNA]</scope>
    <source>
        <strain evidence="2 3">NBRC 15075</strain>
    </source>
</reference>
<keyword evidence="1" id="KW-0472">Membrane</keyword>
<dbReference type="RefSeq" id="WP_331791837.1">
    <property type="nucleotide sequence ID" value="NZ_BAAAUO010000001.1"/>
</dbReference>
<sequence>MTAPTTRAEAKAAGILTRAKQVPWYLVRRWVYGVLIAAGALATFYGIIPVEAVPLWIALGLALLNTKPPATPDEG</sequence>
<name>A0ABU7V8M1_9MICO</name>
<gene>
    <name evidence="2" type="ORF">V2V91_10765</name>
</gene>
<dbReference type="Proteomes" id="UP001351900">
    <property type="component" value="Unassembled WGS sequence"/>
</dbReference>
<protein>
    <recommendedName>
        <fullName evidence="4">DUF3099 domain-containing protein</fullName>
    </recommendedName>
</protein>
<accession>A0ABU7V8M1</accession>
<proteinExistence type="predicted"/>
<comment type="caution">
    <text evidence="2">The sequence shown here is derived from an EMBL/GenBank/DDBJ whole genome shotgun (WGS) entry which is preliminary data.</text>
</comment>
<dbReference type="EMBL" id="JAZHOV010000006">
    <property type="protein sequence ID" value="MEF2255610.1"/>
    <property type="molecule type" value="Genomic_DNA"/>
</dbReference>
<evidence type="ECO:0000313" key="3">
    <source>
        <dbReference type="Proteomes" id="UP001351900"/>
    </source>
</evidence>
<organism evidence="2 3">
    <name type="scientific">Microbacterium schleiferi</name>
    <dbReference type="NCBI Taxonomy" id="69362"/>
    <lineage>
        <taxon>Bacteria</taxon>
        <taxon>Bacillati</taxon>
        <taxon>Actinomycetota</taxon>
        <taxon>Actinomycetes</taxon>
        <taxon>Micrococcales</taxon>
        <taxon>Microbacteriaceae</taxon>
        <taxon>Microbacterium</taxon>
    </lineage>
</organism>
<evidence type="ECO:0008006" key="4">
    <source>
        <dbReference type="Google" id="ProtNLM"/>
    </source>
</evidence>
<keyword evidence="1" id="KW-0812">Transmembrane</keyword>